<organism evidence="1 2">
    <name type="scientific">Streptomyces ossamyceticus</name>
    <dbReference type="NCBI Taxonomy" id="249581"/>
    <lineage>
        <taxon>Bacteria</taxon>
        <taxon>Bacillati</taxon>
        <taxon>Actinomycetota</taxon>
        <taxon>Actinomycetes</taxon>
        <taxon>Kitasatosporales</taxon>
        <taxon>Streptomycetaceae</taxon>
        <taxon>Streptomyces</taxon>
    </lineage>
</organism>
<accession>A0ABV2URJ2</accession>
<sequence length="147" mass="16534">MGADIHGHVECRATFGFTDDFDDEYTGWEAAVDLDFLYAGRSYTAFGCLFGVRNHAGFRPLAEGRGLPADVAAETRRPYDEWAGAHSATWMGWPELADADWDERAPEPPMTRREAVPDDWEPVWTVMRTLAGLHGGENVRLVVWFDN</sequence>
<dbReference type="RefSeq" id="WP_355392282.1">
    <property type="nucleotide sequence ID" value="NZ_JBEXPZ010000004.1"/>
</dbReference>
<comment type="caution">
    <text evidence="1">The sequence shown here is derived from an EMBL/GenBank/DDBJ whole genome shotgun (WGS) entry which is preliminary data.</text>
</comment>
<dbReference type="EMBL" id="JBEXPZ010000004">
    <property type="protein sequence ID" value="MET9843817.1"/>
    <property type="molecule type" value="Genomic_DNA"/>
</dbReference>
<reference evidence="1 2" key="1">
    <citation type="submission" date="2024-06" db="EMBL/GenBank/DDBJ databases">
        <title>The Natural Products Discovery Center: Release of the First 8490 Sequenced Strains for Exploring Actinobacteria Biosynthetic Diversity.</title>
        <authorList>
            <person name="Kalkreuter E."/>
            <person name="Kautsar S.A."/>
            <person name="Yang D."/>
            <person name="Bader C.D."/>
            <person name="Teijaro C.N."/>
            <person name="Fluegel L."/>
            <person name="Davis C.M."/>
            <person name="Simpson J.R."/>
            <person name="Lauterbach L."/>
            <person name="Steele A.D."/>
            <person name="Gui C."/>
            <person name="Meng S."/>
            <person name="Li G."/>
            <person name="Viehrig K."/>
            <person name="Ye F."/>
            <person name="Su P."/>
            <person name="Kiefer A.F."/>
            <person name="Nichols A."/>
            <person name="Cepeda A.J."/>
            <person name="Yan W."/>
            <person name="Fan B."/>
            <person name="Jiang Y."/>
            <person name="Adhikari A."/>
            <person name="Zheng C.-J."/>
            <person name="Schuster L."/>
            <person name="Cowan T.M."/>
            <person name="Smanski M.J."/>
            <person name="Chevrette M.G."/>
            <person name="De Carvalho L.P.S."/>
            <person name="Shen B."/>
        </authorList>
    </citation>
    <scope>NUCLEOTIDE SEQUENCE [LARGE SCALE GENOMIC DNA]</scope>
    <source>
        <strain evidence="1 2">NPDC006434</strain>
    </source>
</reference>
<dbReference type="Proteomes" id="UP001550210">
    <property type="component" value="Unassembled WGS sequence"/>
</dbReference>
<evidence type="ECO:0000313" key="1">
    <source>
        <dbReference type="EMBL" id="MET9843817.1"/>
    </source>
</evidence>
<evidence type="ECO:0000313" key="2">
    <source>
        <dbReference type="Proteomes" id="UP001550210"/>
    </source>
</evidence>
<keyword evidence="2" id="KW-1185">Reference proteome</keyword>
<name>A0ABV2URJ2_9ACTN</name>
<proteinExistence type="predicted"/>
<evidence type="ECO:0008006" key="3">
    <source>
        <dbReference type="Google" id="ProtNLM"/>
    </source>
</evidence>
<gene>
    <name evidence="1" type="ORF">ABZZ21_04395</name>
</gene>
<protein>
    <recommendedName>
        <fullName evidence="3">Barstar (barnase inhibitor) domain-containing protein</fullName>
    </recommendedName>
</protein>